<gene>
    <name evidence="1" type="ORF">SAMN02583745_01556</name>
</gene>
<evidence type="ECO:0000313" key="1">
    <source>
        <dbReference type="EMBL" id="SET16668.1"/>
    </source>
</evidence>
<accession>A0A1I0CB44</accession>
<name>A0A1I0CB44_9GAMM</name>
<reference evidence="2" key="1">
    <citation type="submission" date="2016-10" db="EMBL/GenBank/DDBJ databases">
        <authorList>
            <person name="Varghese N."/>
            <person name="Submissions S."/>
        </authorList>
    </citation>
    <scope>NUCLEOTIDE SEQUENCE [LARGE SCALE GENOMIC DNA]</scope>
    <source>
        <strain evidence="2">DSM 18579</strain>
    </source>
</reference>
<sequence>MKLHEIFKLKDLVFSLNGRHFQEKEVFLAELETNQSDHDIKFYCGQKTQISHIDMIDPYKVITCIRDDAFDLPTLGSMDERNLYLDDITEALEQELATVIADFFNRKIKQPTFSGVKDIIQLKIMNSN</sequence>
<keyword evidence="2" id="KW-1185">Reference proteome</keyword>
<dbReference type="RefSeq" id="WP_093319358.1">
    <property type="nucleotide sequence ID" value="NZ_FOHV01000010.1"/>
</dbReference>
<proteinExistence type="predicted"/>
<dbReference type="AlphaFoldDB" id="A0A1I0CB44"/>
<protein>
    <submittedName>
        <fullName evidence="1">Uncharacterized protein</fullName>
    </submittedName>
</protein>
<organism evidence="1 2">
    <name type="scientific">Thorsellia anophelis DSM 18579</name>
    <dbReference type="NCBI Taxonomy" id="1123402"/>
    <lineage>
        <taxon>Bacteria</taxon>
        <taxon>Pseudomonadati</taxon>
        <taxon>Pseudomonadota</taxon>
        <taxon>Gammaproteobacteria</taxon>
        <taxon>Enterobacterales</taxon>
        <taxon>Thorselliaceae</taxon>
        <taxon>Thorsellia</taxon>
    </lineage>
</organism>
<dbReference type="Proteomes" id="UP000242642">
    <property type="component" value="Unassembled WGS sequence"/>
</dbReference>
<dbReference type="EMBL" id="FOHV01000010">
    <property type="protein sequence ID" value="SET16668.1"/>
    <property type="molecule type" value="Genomic_DNA"/>
</dbReference>
<dbReference type="STRING" id="1123402.SAMN02583745_01556"/>
<evidence type="ECO:0000313" key="2">
    <source>
        <dbReference type="Proteomes" id="UP000242642"/>
    </source>
</evidence>